<dbReference type="EMBL" id="HE797445">
    <property type="protein sequence ID" value="CCM06675.1"/>
    <property type="molecule type" value="Genomic_DNA"/>
</dbReference>
<dbReference type="HOGENOM" id="CLU_613988_0_0_1"/>
<dbReference type="InterPro" id="IPR043128">
    <property type="entry name" value="Rev_trsase/Diguanyl_cyclase"/>
</dbReference>
<dbReference type="RefSeq" id="XP_012185958.1">
    <property type="nucleotide sequence ID" value="XM_012330568.1"/>
</dbReference>
<gene>
    <name evidence="1" type="ORF">FIBRA_08960</name>
</gene>
<evidence type="ECO:0000313" key="1">
    <source>
        <dbReference type="EMBL" id="CCM06675.1"/>
    </source>
</evidence>
<dbReference type="Gene3D" id="3.10.10.10">
    <property type="entry name" value="HIV Type 1 Reverse Transcriptase, subunit A, domain 1"/>
    <property type="match status" value="1"/>
</dbReference>
<evidence type="ECO:0000313" key="2">
    <source>
        <dbReference type="Proteomes" id="UP000006352"/>
    </source>
</evidence>
<reference evidence="1 2" key="1">
    <citation type="journal article" date="2012" name="Appl. Environ. Microbiol.">
        <title>Short-read sequencing for genomic analysis of the brown rot fungus Fibroporia radiculosa.</title>
        <authorList>
            <person name="Tang J.D."/>
            <person name="Perkins A.D."/>
            <person name="Sonstegard T.S."/>
            <person name="Schroeder S.G."/>
            <person name="Burgess S.C."/>
            <person name="Diehl S.V."/>
        </authorList>
    </citation>
    <scope>NUCLEOTIDE SEQUENCE [LARGE SCALE GENOMIC DNA]</scope>
    <source>
        <strain evidence="1 2">TFFH 294</strain>
    </source>
</reference>
<dbReference type="CDD" id="cd01647">
    <property type="entry name" value="RT_LTR"/>
    <property type="match status" value="1"/>
</dbReference>
<accession>J4GXP7</accession>
<organism evidence="1 2">
    <name type="scientific">Fibroporia radiculosa</name>
    <dbReference type="NCBI Taxonomy" id="599839"/>
    <lineage>
        <taxon>Eukaryota</taxon>
        <taxon>Fungi</taxon>
        <taxon>Dikarya</taxon>
        <taxon>Basidiomycota</taxon>
        <taxon>Agaricomycotina</taxon>
        <taxon>Agaricomycetes</taxon>
        <taxon>Polyporales</taxon>
        <taxon>Fibroporiaceae</taxon>
        <taxon>Fibroporia</taxon>
    </lineage>
</organism>
<dbReference type="SUPFAM" id="SSF56672">
    <property type="entry name" value="DNA/RNA polymerases"/>
    <property type="match status" value="1"/>
</dbReference>
<keyword evidence="2" id="KW-1185">Reference proteome</keyword>
<dbReference type="InParanoid" id="J4GXP7"/>
<proteinExistence type="predicted"/>
<dbReference type="GeneID" id="24101575"/>
<dbReference type="Proteomes" id="UP000006352">
    <property type="component" value="Unassembled WGS sequence"/>
</dbReference>
<dbReference type="AlphaFoldDB" id="J4GXP7"/>
<protein>
    <recommendedName>
        <fullName evidence="3">Reverse transcriptase domain-containing protein</fullName>
    </recommendedName>
</protein>
<sequence>MNDQGEVAVVIEYDDTRDPHITLYAPIPSIQNEQTIPTLYLSACDNVFPYLQSLYTKDASNTSSASTDAATWASSFLAAADFPIPESRPVVPHSISVSSQAPSATSKSSFSPSVSPYDISSISSPNLVNAPIKSQNSYDTVSFDLDLPELMPVDDDSNNEDKEPIYESFAGTKKKYKPVALKTRPVLEAVNKQFHICRDIKGDPLETMPTLSKHPPPFMPTGRYTEERKQMSDKLHGGDFLLLAERELIHHFMSLHNDAFAWTDNERGCFKPAYFPPVEIPVVPHTPWVQQNIPIPPGLYNEVCTQVKRKLDTGDGKVLRIVHSLKPLNAVIIQHSGVPPTPEHLTKQFGGRPCGGMLDLFVGYDEHLIAEKSRDLTTFQLPYSALCLRMLPMGWTNSVPIFYKDVTYILQPEIPKITIPYIDDVPIKGPETDYGGKRLLENNGIH</sequence>
<dbReference type="OrthoDB" id="5599163at2759"/>
<dbReference type="Gene3D" id="3.30.70.270">
    <property type="match status" value="1"/>
</dbReference>
<name>J4GXP7_9APHY</name>
<evidence type="ECO:0008006" key="3">
    <source>
        <dbReference type="Google" id="ProtNLM"/>
    </source>
</evidence>
<dbReference type="InterPro" id="IPR043502">
    <property type="entry name" value="DNA/RNA_pol_sf"/>
</dbReference>